<sequence>MEVAHQGRVFTSRTIQRETDEDKALILMNKQVLNAMGLLRGVSHTEFIKAKSDGKFYFLETSARVGGANLHELVKASSGINLWEEWAKIELLGGKGDYELPDIENNHAAILLSLAKQEWPDMNVFTDKEVVWKLNKKNHAGVIVKSENYERITELIDNYAVKFYEEFFASYPAPEKPTD</sequence>
<dbReference type="PROSITE" id="PS50975">
    <property type="entry name" value="ATP_GRASP"/>
    <property type="match status" value="1"/>
</dbReference>
<dbReference type="InterPro" id="IPR011761">
    <property type="entry name" value="ATP-grasp"/>
</dbReference>
<dbReference type="GO" id="GO:0046872">
    <property type="term" value="F:metal ion binding"/>
    <property type="evidence" value="ECO:0007669"/>
    <property type="project" value="InterPro"/>
</dbReference>
<accession>A0A0W8G2G6</accession>
<organism evidence="2">
    <name type="scientific">hydrocarbon metagenome</name>
    <dbReference type="NCBI Taxonomy" id="938273"/>
    <lineage>
        <taxon>unclassified sequences</taxon>
        <taxon>metagenomes</taxon>
        <taxon>ecological metagenomes</taxon>
    </lineage>
</organism>
<evidence type="ECO:0000313" key="2">
    <source>
        <dbReference type="EMBL" id="KUG26723.1"/>
    </source>
</evidence>
<reference evidence="2" key="1">
    <citation type="journal article" date="2015" name="Proc. Natl. Acad. Sci. U.S.A.">
        <title>Networks of energetic and metabolic interactions define dynamics in microbial communities.</title>
        <authorList>
            <person name="Embree M."/>
            <person name="Liu J.K."/>
            <person name="Al-Bassam M.M."/>
            <person name="Zengler K."/>
        </authorList>
    </citation>
    <scope>NUCLEOTIDE SEQUENCE</scope>
</reference>
<protein>
    <recommendedName>
        <fullName evidence="1">ATP-grasp domain-containing protein</fullName>
    </recommendedName>
</protein>
<evidence type="ECO:0000259" key="1">
    <source>
        <dbReference type="PROSITE" id="PS50975"/>
    </source>
</evidence>
<comment type="caution">
    <text evidence="2">The sequence shown here is derived from an EMBL/GenBank/DDBJ whole genome shotgun (WGS) entry which is preliminary data.</text>
</comment>
<dbReference type="EMBL" id="LNQE01000416">
    <property type="protein sequence ID" value="KUG26723.1"/>
    <property type="molecule type" value="Genomic_DNA"/>
</dbReference>
<feature type="domain" description="ATP-grasp" evidence="1">
    <location>
        <begin position="31"/>
        <end position="91"/>
    </location>
</feature>
<proteinExistence type="predicted"/>
<dbReference type="Gene3D" id="3.30.470.20">
    <property type="entry name" value="ATP-grasp fold, B domain"/>
    <property type="match status" value="1"/>
</dbReference>
<dbReference type="AlphaFoldDB" id="A0A0W8G2G6"/>
<dbReference type="GO" id="GO:0005524">
    <property type="term" value="F:ATP binding"/>
    <property type="evidence" value="ECO:0007669"/>
    <property type="project" value="InterPro"/>
</dbReference>
<dbReference type="SUPFAM" id="SSF56059">
    <property type="entry name" value="Glutathione synthetase ATP-binding domain-like"/>
    <property type="match status" value="1"/>
</dbReference>
<gene>
    <name evidence="2" type="ORF">ASZ90_003431</name>
</gene>
<name>A0A0W8G2G6_9ZZZZ</name>